<dbReference type="InterPro" id="IPR001505">
    <property type="entry name" value="Copper_CuA"/>
</dbReference>
<dbReference type="InterPro" id="IPR008972">
    <property type="entry name" value="Cupredoxin"/>
</dbReference>
<evidence type="ECO:0000256" key="2">
    <source>
        <dbReference type="ARBA" id="ARBA00007866"/>
    </source>
</evidence>
<dbReference type="PRINTS" id="PR01166">
    <property type="entry name" value="CYCOXIDASEII"/>
</dbReference>
<proteinExistence type="inferred from homology"/>
<dbReference type="SUPFAM" id="SSF49503">
    <property type="entry name" value="Cupredoxins"/>
    <property type="match status" value="1"/>
</dbReference>
<evidence type="ECO:0000256" key="4">
    <source>
        <dbReference type="ARBA" id="ARBA00022660"/>
    </source>
</evidence>
<sequence length="233" mass="26077">MLNMSSIYCDAPENWGFGFQDIASPTMYGLVELHDHVSFYLVLILVVVSWFLVRGVYGSHAISYARNSHGHTIEFLWTLAPALILGAIALPSFRLLYLMDEIIEPQVTIKAIGNQWYWSYEYSDYAEPLSFDSFLVDGPLRQLNVDNYLVLPVDTSIRLLVTSSDVIHDFAVPSLGLKLDAVPGRLNSSGIIISRPGVFYGQCSELCGYLHGFMPIGIKVVSTENYLNWLATL</sequence>
<name>Q85JB5_9FUNG</name>
<dbReference type="CDD" id="cd13912">
    <property type="entry name" value="CcO_II_C"/>
    <property type="match status" value="1"/>
</dbReference>
<reference evidence="17" key="1">
    <citation type="submission" date="2002-11" db="EMBL/GenBank/DDBJ databases">
        <authorList>
            <person name="Lang F.B.F."/>
        </authorList>
    </citation>
    <scope>NUCLEOTIDE SEQUENCE</scope>
    <source>
        <strain evidence="17">JEL94</strain>
    </source>
</reference>
<dbReference type="InterPro" id="IPR011759">
    <property type="entry name" value="Cyt_c_oxidase_su2_TM_dom"/>
</dbReference>
<keyword evidence="9 14" id="KW-1133">Transmembrane helix</keyword>
<keyword evidence="4 13" id="KW-0679">Respiratory chain</keyword>
<dbReference type="NCBIfam" id="TIGR02866">
    <property type="entry name" value="CoxB"/>
    <property type="match status" value="1"/>
</dbReference>
<evidence type="ECO:0000256" key="12">
    <source>
        <dbReference type="ARBA" id="ARBA00049512"/>
    </source>
</evidence>
<evidence type="ECO:0000256" key="3">
    <source>
        <dbReference type="ARBA" id="ARBA00022448"/>
    </source>
</evidence>
<dbReference type="AlphaFoldDB" id="Q85JB5"/>
<comment type="similarity">
    <text evidence="2 13">Belongs to the cytochrome c oxidase subunit 2 family.</text>
</comment>
<evidence type="ECO:0000256" key="7">
    <source>
        <dbReference type="ARBA" id="ARBA00022967"/>
    </source>
</evidence>
<dbReference type="Pfam" id="PF02790">
    <property type="entry name" value="COX2_TM"/>
    <property type="match status" value="1"/>
</dbReference>
<reference evidence="17" key="2">
    <citation type="journal article" date="2003" name="Nucleic Acids Res.">
        <title>Evolution of monoblepharidalean fungi based on complete mitochondrial genome sequences.</title>
        <authorList>
            <person name="Bullerwell C.E."/>
            <person name="Forget L."/>
            <person name="Lang B.F."/>
        </authorList>
    </citation>
    <scope>NUCLEOTIDE SEQUENCE</scope>
    <source>
        <strain evidence="17">JEL94</strain>
    </source>
</reference>
<evidence type="ECO:0000256" key="13">
    <source>
        <dbReference type="RuleBase" id="RU000457"/>
    </source>
</evidence>
<comment type="function">
    <text evidence="13">Component of the cytochrome c oxidase, the last enzyme in the mitochondrial electron transport chain which drives oxidative phosphorylation. The respiratory chain contains 3 multisubunit complexes succinate dehydrogenase (complex II, CII), ubiquinol-cytochrome c oxidoreductase (cytochrome b-c1 complex, complex III, CIII) and cytochrome c oxidase (complex IV, CIV), that cooperate to transfer electrons derived from NADH and succinate to molecular oxygen, creating an electrochemical gradient over the inner membrane that drives transmembrane transport and the ATP synthase. Cytochrome c oxidase is the component of the respiratory chain that catalyzes the reduction of oxygen to water. Electrons originating from reduced cytochrome c in the intermembrane space (IMS) are transferred via the dinuclear copper A center (CU(A)) of subunit 2 and heme A of subunit 1 to the active site in subunit 1, a binuclear center (BNC) formed by heme A3 and copper B (CU(B)). The BNC reduces molecular oxygen to 2 water molecules using 4 electrons from cytochrome c in the IMS and 4 protons from the mitochondrial matrix.</text>
</comment>
<dbReference type="GO" id="GO:0042773">
    <property type="term" value="P:ATP synthesis coupled electron transport"/>
    <property type="evidence" value="ECO:0007669"/>
    <property type="project" value="TreeGrafter"/>
</dbReference>
<feature type="transmembrane region" description="Helical" evidence="14">
    <location>
        <begin position="37"/>
        <end position="57"/>
    </location>
</feature>
<dbReference type="FunFam" id="2.60.40.420:FF:000001">
    <property type="entry name" value="Cytochrome c oxidase subunit 2"/>
    <property type="match status" value="1"/>
</dbReference>
<evidence type="ECO:0000259" key="16">
    <source>
        <dbReference type="PROSITE" id="PS50999"/>
    </source>
</evidence>
<comment type="catalytic activity">
    <reaction evidence="12">
        <text>4 Fe(II)-[cytochrome c] + O2 + 8 H(+)(in) = 4 Fe(III)-[cytochrome c] + 2 H2O + 4 H(+)(out)</text>
        <dbReference type="Rhea" id="RHEA:11436"/>
        <dbReference type="Rhea" id="RHEA-COMP:10350"/>
        <dbReference type="Rhea" id="RHEA-COMP:14399"/>
        <dbReference type="ChEBI" id="CHEBI:15377"/>
        <dbReference type="ChEBI" id="CHEBI:15378"/>
        <dbReference type="ChEBI" id="CHEBI:15379"/>
        <dbReference type="ChEBI" id="CHEBI:29033"/>
        <dbReference type="ChEBI" id="CHEBI:29034"/>
        <dbReference type="EC" id="7.1.1.9"/>
    </reaction>
    <physiologicalReaction direction="left-to-right" evidence="12">
        <dbReference type="Rhea" id="RHEA:11437"/>
    </physiologicalReaction>
</comment>
<dbReference type="PROSITE" id="PS50857">
    <property type="entry name" value="COX2_CUA"/>
    <property type="match status" value="1"/>
</dbReference>
<keyword evidence="8 13" id="KW-0249">Electron transport</keyword>
<dbReference type="PANTHER" id="PTHR22888:SF9">
    <property type="entry name" value="CYTOCHROME C OXIDASE SUBUNIT 2"/>
    <property type="match status" value="1"/>
</dbReference>
<dbReference type="InterPro" id="IPR002429">
    <property type="entry name" value="CcO_II-like_C"/>
</dbReference>
<dbReference type="PANTHER" id="PTHR22888">
    <property type="entry name" value="CYTOCHROME C OXIDASE, SUBUNIT II"/>
    <property type="match status" value="1"/>
</dbReference>
<evidence type="ECO:0000256" key="1">
    <source>
        <dbReference type="ARBA" id="ARBA00004141"/>
    </source>
</evidence>
<feature type="domain" description="Cytochrome oxidase subunit II copper A binding" evidence="15">
    <location>
        <begin position="104"/>
        <end position="232"/>
    </location>
</feature>
<geneLocation type="mitochondrion" evidence="17"/>
<dbReference type="GeneID" id="807312"/>
<dbReference type="InterPro" id="IPR036257">
    <property type="entry name" value="Cyt_c_oxidase_su2_TM_sf"/>
</dbReference>
<feature type="transmembrane region" description="Helical" evidence="14">
    <location>
        <begin position="77"/>
        <end position="99"/>
    </location>
</feature>
<feature type="domain" description="Cytochrome oxidase subunit II transmembrane region profile" evidence="16">
    <location>
        <begin position="11"/>
        <end position="103"/>
    </location>
</feature>
<keyword evidence="13 17" id="KW-0496">Mitochondrion</keyword>
<evidence type="ECO:0000256" key="8">
    <source>
        <dbReference type="ARBA" id="ARBA00022982"/>
    </source>
</evidence>
<evidence type="ECO:0000256" key="6">
    <source>
        <dbReference type="ARBA" id="ARBA00022723"/>
    </source>
</evidence>
<comment type="cofactor">
    <cofactor evidence="13">
        <name>Cu cation</name>
        <dbReference type="ChEBI" id="CHEBI:23378"/>
    </cofactor>
    <text evidence="13">Binds a copper A center.</text>
</comment>
<dbReference type="GO" id="GO:0005743">
    <property type="term" value="C:mitochondrial inner membrane"/>
    <property type="evidence" value="ECO:0007669"/>
    <property type="project" value="UniProtKB-SubCell"/>
</dbReference>
<keyword evidence="3 13" id="KW-0813">Transport</keyword>
<dbReference type="GO" id="GO:0016491">
    <property type="term" value="F:oxidoreductase activity"/>
    <property type="evidence" value="ECO:0007669"/>
    <property type="project" value="UniProtKB-KW"/>
</dbReference>
<dbReference type="PROSITE" id="PS50999">
    <property type="entry name" value="COX2_TM"/>
    <property type="match status" value="1"/>
</dbReference>
<dbReference type="InterPro" id="IPR045187">
    <property type="entry name" value="CcO_II"/>
</dbReference>
<dbReference type="SUPFAM" id="SSF81464">
    <property type="entry name" value="Cytochrome c oxidase subunit II-like, transmembrane region"/>
    <property type="match status" value="1"/>
</dbReference>
<gene>
    <name evidence="17" type="primary">cox2</name>
</gene>
<accession>Q85JB5</accession>
<dbReference type="EMBL" id="AY182005">
    <property type="protein sequence ID" value="AAO62898.1"/>
    <property type="molecule type" value="Genomic_DNA"/>
</dbReference>
<dbReference type="InterPro" id="IPR034210">
    <property type="entry name" value="CcO_II_C"/>
</dbReference>
<keyword evidence="13" id="KW-0999">Mitochondrion inner membrane</keyword>
<evidence type="ECO:0000256" key="14">
    <source>
        <dbReference type="SAM" id="Phobius"/>
    </source>
</evidence>
<evidence type="ECO:0000256" key="10">
    <source>
        <dbReference type="ARBA" id="ARBA00023008"/>
    </source>
</evidence>
<keyword evidence="10 13" id="KW-0186">Copper</keyword>
<keyword evidence="11 13" id="KW-0472">Membrane</keyword>
<keyword evidence="5 13" id="KW-0812">Transmembrane</keyword>
<dbReference type="GO" id="GO:0005507">
    <property type="term" value="F:copper ion binding"/>
    <property type="evidence" value="ECO:0007669"/>
    <property type="project" value="InterPro"/>
</dbReference>
<dbReference type="RefSeq" id="NP_847986.1">
    <property type="nucleotide sequence ID" value="NC_004760.1"/>
</dbReference>
<dbReference type="Gene3D" id="1.10.287.90">
    <property type="match status" value="1"/>
</dbReference>
<evidence type="ECO:0000256" key="9">
    <source>
        <dbReference type="ARBA" id="ARBA00022989"/>
    </source>
</evidence>
<dbReference type="GO" id="GO:0004129">
    <property type="term" value="F:cytochrome-c oxidase activity"/>
    <property type="evidence" value="ECO:0007669"/>
    <property type="project" value="UniProtKB-EC"/>
</dbReference>
<dbReference type="PROSITE" id="PS00078">
    <property type="entry name" value="COX2"/>
    <property type="match status" value="1"/>
</dbReference>
<protein>
    <recommendedName>
        <fullName evidence="13">Cytochrome c oxidase subunit 2</fullName>
    </recommendedName>
</protein>
<keyword evidence="6 13" id="KW-0479">Metal-binding</keyword>
<comment type="subcellular location">
    <subcellularLocation>
        <location evidence="1">Membrane</location>
        <topology evidence="1">Multi-pass membrane protein</topology>
    </subcellularLocation>
    <subcellularLocation>
        <location evidence="13">Mitochondrion inner membrane</location>
        <topology evidence="13">Multi-pass membrane protein</topology>
    </subcellularLocation>
</comment>
<organism evidence="17">
    <name type="scientific">Harpochytrium sp. JEL94</name>
    <dbReference type="NCBI Taxonomy" id="109764"/>
    <lineage>
        <taxon>Eukaryota</taxon>
        <taxon>Fungi</taxon>
        <taxon>Fungi incertae sedis</taxon>
        <taxon>Chytridiomycota</taxon>
        <taxon>Chytridiomycota incertae sedis</taxon>
        <taxon>Monoblepharidomycetes</taxon>
        <taxon>Monoblepharidales</taxon>
        <taxon>Harpochytriaceae</taxon>
        <taxon>Harpochytrium</taxon>
    </lineage>
</organism>
<dbReference type="Pfam" id="PF00116">
    <property type="entry name" value="COX2"/>
    <property type="match status" value="1"/>
</dbReference>
<keyword evidence="7" id="KW-1278">Translocase</keyword>
<evidence type="ECO:0000313" key="17">
    <source>
        <dbReference type="EMBL" id="AAO62898.1"/>
    </source>
</evidence>
<evidence type="ECO:0000256" key="5">
    <source>
        <dbReference type="ARBA" id="ARBA00022692"/>
    </source>
</evidence>
<dbReference type="InterPro" id="IPR014222">
    <property type="entry name" value="Cyt_c_oxidase_su2"/>
</dbReference>
<dbReference type="Gene3D" id="2.60.40.420">
    <property type="entry name" value="Cupredoxins - blue copper proteins"/>
    <property type="match status" value="1"/>
</dbReference>
<evidence type="ECO:0000256" key="11">
    <source>
        <dbReference type="ARBA" id="ARBA00023136"/>
    </source>
</evidence>
<evidence type="ECO:0000259" key="15">
    <source>
        <dbReference type="PROSITE" id="PS50857"/>
    </source>
</evidence>
<keyword evidence="17" id="KW-0560">Oxidoreductase</keyword>